<evidence type="ECO:0000313" key="2">
    <source>
        <dbReference type="Proteomes" id="UP001056576"/>
    </source>
</evidence>
<dbReference type="Proteomes" id="UP001056576">
    <property type="component" value="Segment"/>
</dbReference>
<sequence length="166" mass="18358">MSNIDHRPSDAGLGIPLKPRQDIQNLLETLREASADCRSEDPCLLLTGFFEHLPIPAWIKAIRPDGTFAMVHVNRPYARATGIRAIDYVMRPDADLWETGDAGAFEAEDLACVIERRTLSIQGAVPHPDKLGVELVFYGWKWPLMVNGEAVAVCGLAHITEVRLDA</sequence>
<protein>
    <submittedName>
        <fullName evidence="1">Uncharacterized protein</fullName>
    </submittedName>
</protein>
<organism evidence="1 2">
    <name type="scientific">Brevundimonas phage vB_BpoS-Kikimora</name>
    <dbReference type="NCBI Taxonomy" id="2948601"/>
    <lineage>
        <taxon>Viruses</taxon>
        <taxon>Duplodnaviria</taxon>
        <taxon>Heunggongvirae</taxon>
        <taxon>Uroviricota</taxon>
        <taxon>Caudoviricetes</taxon>
        <taxon>Jeanschmidtviridae</taxon>
        <taxon>Kikimoravirus</taxon>
        <taxon>Kikimoravirus kikimora</taxon>
    </lineage>
</organism>
<proteinExistence type="predicted"/>
<keyword evidence="2" id="KW-1185">Reference proteome</keyword>
<dbReference type="EMBL" id="ON529857">
    <property type="protein sequence ID" value="USN15500.1"/>
    <property type="molecule type" value="Genomic_DNA"/>
</dbReference>
<evidence type="ECO:0000313" key="1">
    <source>
        <dbReference type="EMBL" id="USN15500.1"/>
    </source>
</evidence>
<name>A0A9E7MSY6_9CAUD</name>
<reference evidence="1 2" key="1">
    <citation type="submission" date="2022-05" db="EMBL/GenBank/DDBJ databases">
        <authorList>
            <person name="Friedrich I."/>
            <person name="Poehlein A."/>
            <person name="Schneider D."/>
            <person name="Hertel R."/>
            <person name="Daniel R."/>
        </authorList>
    </citation>
    <scope>NUCLEOTIDE SEQUENCE [LARGE SCALE GENOMIC DNA]</scope>
</reference>
<accession>A0A9E7MSY6</accession>
<gene>
    <name evidence="1" type="ORF">KIKIMORA_03580</name>
</gene>